<dbReference type="Proteomes" id="UP000245959">
    <property type="component" value="Unassembled WGS sequence"/>
</dbReference>
<accession>A0A2U1B7K7</accession>
<gene>
    <name evidence="1" type="ORF">C8D82_106119</name>
</gene>
<proteinExistence type="predicted"/>
<sequence>MTVRDLFGNPVCQGKAANLTLKLNGGPRFLFGSGKLPETAAESRKAWMEERRLAAEAETAVTPLPVMELEPNEKRSFEFTMPSGSRAIWSETPEFPAGLRVRTGRDRVSGEITAGNGAEAGVVKFTFRLPSEDMPEVIRWLPVDVGRRSFIRGGSFFHDLREFCHPGVRVEAEGGVDNSGCLRLGGPFRGRIHHLEQLPMLPGRPLRFKAMLKGRLSPDVRLSFHAAMFSGGHWAGTWRIAALGEPPLEGKKYPGTPLPLSISPDGWHEVSAELPADRLPGKALTLIFYIDVNGGEAADWLLIDNLELYQ</sequence>
<evidence type="ECO:0000313" key="2">
    <source>
        <dbReference type="Proteomes" id="UP000245959"/>
    </source>
</evidence>
<comment type="caution">
    <text evidence="1">The sequence shown here is derived from an EMBL/GenBank/DDBJ whole genome shotgun (WGS) entry which is preliminary data.</text>
</comment>
<dbReference type="GeneID" id="78294551"/>
<dbReference type="EMBL" id="QEKH01000006">
    <property type="protein sequence ID" value="PVY44601.1"/>
    <property type="molecule type" value="Genomic_DNA"/>
</dbReference>
<keyword evidence="2" id="KW-1185">Reference proteome</keyword>
<dbReference type="RefSeq" id="WP_116883231.1">
    <property type="nucleotide sequence ID" value="NZ_CABMMC010000016.1"/>
</dbReference>
<dbReference type="AlphaFoldDB" id="A0A2U1B7K7"/>
<reference evidence="1 2" key="1">
    <citation type="submission" date="2018-04" db="EMBL/GenBank/DDBJ databases">
        <title>Genomic Encyclopedia of Type Strains, Phase IV (KMG-IV): sequencing the most valuable type-strain genomes for metagenomic binning, comparative biology and taxonomic classification.</title>
        <authorList>
            <person name="Goeker M."/>
        </authorList>
    </citation>
    <scope>NUCLEOTIDE SEQUENCE [LARGE SCALE GENOMIC DNA]</scope>
    <source>
        <strain evidence="1 2">DSM 14823</strain>
    </source>
</reference>
<name>A0A2U1B7K7_9BACT</name>
<protein>
    <submittedName>
        <fullName evidence="1">Uncharacterized protein</fullName>
    </submittedName>
</protein>
<organism evidence="1 2">
    <name type="scientific">Victivallis vadensis</name>
    <dbReference type="NCBI Taxonomy" id="172901"/>
    <lineage>
        <taxon>Bacteria</taxon>
        <taxon>Pseudomonadati</taxon>
        <taxon>Lentisphaerota</taxon>
        <taxon>Lentisphaeria</taxon>
        <taxon>Victivallales</taxon>
        <taxon>Victivallaceae</taxon>
        <taxon>Victivallis</taxon>
    </lineage>
</organism>
<evidence type="ECO:0000313" key="1">
    <source>
        <dbReference type="EMBL" id="PVY44601.1"/>
    </source>
</evidence>